<comment type="cofactor">
    <cofactor evidence="1">
        <name>(6R)-5,10-methylene-5,6,7,8-tetrahydrofolate</name>
        <dbReference type="ChEBI" id="CHEBI:15636"/>
    </cofactor>
</comment>
<evidence type="ECO:0000313" key="13">
    <source>
        <dbReference type="Proteomes" id="UP000258927"/>
    </source>
</evidence>
<keyword evidence="13" id="KW-1185">Reference proteome</keyword>
<feature type="binding site" evidence="8">
    <location>
        <position position="273"/>
    </location>
    <ligand>
        <name>FAD</name>
        <dbReference type="ChEBI" id="CHEBI:57692"/>
    </ligand>
</feature>
<dbReference type="SUPFAM" id="SSF52425">
    <property type="entry name" value="Cryptochrome/photolyase, N-terminal domain"/>
    <property type="match status" value="1"/>
</dbReference>
<feature type="site" description="Electron transfer via tryptophanyl radical" evidence="9">
    <location>
        <position position="383"/>
    </location>
</feature>
<evidence type="ECO:0000256" key="5">
    <source>
        <dbReference type="ARBA" id="ARBA00022827"/>
    </source>
</evidence>
<evidence type="ECO:0000259" key="11">
    <source>
        <dbReference type="PROSITE" id="PS51645"/>
    </source>
</evidence>
<feature type="site" description="Electron transfer via tryptophanyl radical" evidence="9">
    <location>
        <position position="307"/>
    </location>
</feature>
<feature type="binding site" evidence="8">
    <location>
        <position position="228"/>
    </location>
    <ligand>
        <name>FAD</name>
        <dbReference type="ChEBI" id="CHEBI:57692"/>
    </ligand>
</feature>
<evidence type="ECO:0000313" key="12">
    <source>
        <dbReference type="EMBL" id="AVX02963.1"/>
    </source>
</evidence>
<dbReference type="FunFam" id="1.10.579.10:FF:000003">
    <property type="entry name" value="Deoxyribodipyrimidine photo-lyase"/>
    <property type="match status" value="1"/>
</dbReference>
<accession>A0A2R4MAF7</accession>
<feature type="site" description="Electron transfer via tryptophanyl radical" evidence="9">
    <location>
        <position position="360"/>
    </location>
</feature>
<dbReference type="Gene3D" id="1.25.40.80">
    <property type="match status" value="1"/>
</dbReference>
<reference evidence="12 13" key="1">
    <citation type="submission" date="2017-05" db="EMBL/GenBank/DDBJ databases">
        <title>Genome Analysis of Maritalea myrionectae HL2708#5.</title>
        <authorList>
            <consortium name="Cotde Inc.-PKNU"/>
            <person name="Jang D."/>
            <person name="Oh H.-M."/>
        </authorList>
    </citation>
    <scope>NUCLEOTIDE SEQUENCE [LARGE SCALE GENOMIC DNA]</scope>
    <source>
        <strain evidence="12 13">HL2708#5</strain>
    </source>
</reference>
<evidence type="ECO:0000256" key="8">
    <source>
        <dbReference type="PIRSR" id="PIRSR602081-1"/>
    </source>
</evidence>
<dbReference type="GO" id="GO:0000719">
    <property type="term" value="P:photoreactive repair"/>
    <property type="evidence" value="ECO:0007669"/>
    <property type="project" value="UniProtKB-ARBA"/>
</dbReference>
<name>A0A2R4MAF7_9HYPH</name>
<dbReference type="GO" id="GO:0071949">
    <property type="term" value="F:FAD binding"/>
    <property type="evidence" value="ECO:0007669"/>
    <property type="project" value="TreeGrafter"/>
</dbReference>
<evidence type="ECO:0000256" key="1">
    <source>
        <dbReference type="ARBA" id="ARBA00001932"/>
    </source>
</evidence>
<organism evidence="12 13">
    <name type="scientific">Maritalea myrionectae</name>
    <dbReference type="NCBI Taxonomy" id="454601"/>
    <lineage>
        <taxon>Bacteria</taxon>
        <taxon>Pseudomonadati</taxon>
        <taxon>Pseudomonadota</taxon>
        <taxon>Alphaproteobacteria</taxon>
        <taxon>Hyphomicrobiales</taxon>
        <taxon>Devosiaceae</taxon>
        <taxon>Maritalea</taxon>
    </lineage>
</organism>
<dbReference type="InterPro" id="IPR036134">
    <property type="entry name" value="Crypto/Photolyase_FAD-like_sf"/>
</dbReference>
<protein>
    <recommendedName>
        <fullName evidence="3">Deoxyribodipyrimidine photo-lyase</fullName>
        <ecNumber evidence="2">4.1.99.3</ecNumber>
    </recommendedName>
</protein>
<dbReference type="InterPro" id="IPR018394">
    <property type="entry name" value="DNA_photolyase_1_CS_C"/>
</dbReference>
<comment type="similarity">
    <text evidence="10">Belongs to the DNA photolyase family.</text>
</comment>
<dbReference type="EC" id="4.1.99.3" evidence="2"/>
<dbReference type="EMBL" id="CP021330">
    <property type="protein sequence ID" value="AVX02963.1"/>
    <property type="molecule type" value="Genomic_DNA"/>
</dbReference>
<evidence type="ECO:0000256" key="10">
    <source>
        <dbReference type="RuleBase" id="RU004182"/>
    </source>
</evidence>
<dbReference type="GO" id="GO:0003677">
    <property type="term" value="F:DNA binding"/>
    <property type="evidence" value="ECO:0007669"/>
    <property type="project" value="TreeGrafter"/>
</dbReference>
<dbReference type="InterPro" id="IPR005101">
    <property type="entry name" value="Cryptochr/Photolyase_FAD-bd"/>
</dbReference>
<dbReference type="STRING" id="1122213.GCA_000423365_03129"/>
<keyword evidence="5 8" id="KW-0274">FAD</keyword>
<dbReference type="Gene3D" id="3.40.50.620">
    <property type="entry name" value="HUPs"/>
    <property type="match status" value="1"/>
</dbReference>
<feature type="binding site" evidence="8">
    <location>
        <begin position="373"/>
        <end position="375"/>
    </location>
    <ligand>
        <name>FAD</name>
        <dbReference type="ChEBI" id="CHEBI:57692"/>
    </ligand>
</feature>
<evidence type="ECO:0000256" key="9">
    <source>
        <dbReference type="PIRSR" id="PIRSR602081-2"/>
    </source>
</evidence>
<dbReference type="Pfam" id="PF03441">
    <property type="entry name" value="FAD_binding_7"/>
    <property type="match status" value="1"/>
</dbReference>
<comment type="catalytic activity">
    <reaction evidence="7">
        <text>cyclobutadipyrimidine (in DNA) = 2 pyrimidine residues (in DNA).</text>
        <dbReference type="EC" id="4.1.99.3"/>
    </reaction>
</comment>
<dbReference type="Pfam" id="PF00875">
    <property type="entry name" value="DNA_photolyase"/>
    <property type="match status" value="1"/>
</dbReference>
<evidence type="ECO:0000256" key="7">
    <source>
        <dbReference type="ARBA" id="ARBA00033999"/>
    </source>
</evidence>
<proteinExistence type="inferred from homology"/>
<gene>
    <name evidence="12" type="ORF">MXMO3_00417</name>
</gene>
<comment type="cofactor">
    <cofactor evidence="8">
        <name>FAD</name>
        <dbReference type="ChEBI" id="CHEBI:57692"/>
    </cofactor>
    <text evidence="8">Binds 1 FAD per subunit.</text>
</comment>
<dbReference type="PROSITE" id="PS51645">
    <property type="entry name" value="PHR_CRY_ALPHA_BETA"/>
    <property type="match status" value="1"/>
</dbReference>
<keyword evidence="4 8" id="KW-0285">Flavoprotein</keyword>
<dbReference type="GO" id="GO:0003904">
    <property type="term" value="F:deoxyribodipyrimidine photo-lyase activity"/>
    <property type="evidence" value="ECO:0007669"/>
    <property type="project" value="UniProtKB-EC"/>
</dbReference>
<keyword evidence="6 10" id="KW-0157">Chromophore</keyword>
<dbReference type="Proteomes" id="UP000258927">
    <property type="component" value="Chromosome"/>
</dbReference>
<dbReference type="KEGG" id="mmyr:MXMO3_00417"/>
<keyword evidence="12" id="KW-0456">Lyase</keyword>
<dbReference type="AlphaFoldDB" id="A0A2R4MAF7"/>
<dbReference type="PRINTS" id="PR00147">
    <property type="entry name" value="DNAPHOTLYASE"/>
</dbReference>
<dbReference type="RefSeq" id="WP_205468061.1">
    <property type="nucleotide sequence ID" value="NZ_CP021330.1"/>
</dbReference>
<dbReference type="GO" id="GO:0009416">
    <property type="term" value="P:response to light stimulus"/>
    <property type="evidence" value="ECO:0007669"/>
    <property type="project" value="TreeGrafter"/>
</dbReference>
<evidence type="ECO:0000256" key="4">
    <source>
        <dbReference type="ARBA" id="ARBA00022630"/>
    </source>
</evidence>
<sequence length="485" mass="55630">MSKTKQKIAICWFRRDLRLADNPALCAAHEAKLPVLPLYIDDQGFDDQPKAGGASNVWLHHALSALDGSMDGRLALFKGSAQSVFETLADQFDIAAVHWNRMYEPAAIARDKALKSWLTERDIEVRSHNASLLFEPWTIEKKDGGPYKVFTPFYKKGCLNADPPRKPIAAPADLNLCSVQLENAVKLDDLKLLPDRDWGAKIAKGWDISEAGARAMWDTFVDEGLFNYKQGRDFPAEPYVSRLSPYLHFGQISPHQLWAALDHYDQDRNVEHYRSELGWREFSAYLLYHFPSLPQKNFQPQFEGFRWTPNETFLKRWQRGQTGVPIVDAGMRELWRTGYMHNRVRMIVASYLTKNLRQDWRDGMAWFEDCLFDADLASNGASWQWVAGTGADAAPYFRVFNPALQGQKFDAEGDYIRAHVPELRDVPTRYLFAPWEAPDDERKKYGLDGSKYPEPMVNLKESRKAALAAYEKHKDERAAQMESEI</sequence>
<dbReference type="InterPro" id="IPR014729">
    <property type="entry name" value="Rossmann-like_a/b/a_fold"/>
</dbReference>
<dbReference type="SUPFAM" id="SSF48173">
    <property type="entry name" value="Cryptochrome/photolyase FAD-binding domain"/>
    <property type="match status" value="1"/>
</dbReference>
<dbReference type="PANTHER" id="PTHR11455:SF9">
    <property type="entry name" value="CRYPTOCHROME CIRCADIAN CLOCK 5 ISOFORM X1"/>
    <property type="match status" value="1"/>
</dbReference>
<dbReference type="InterPro" id="IPR002081">
    <property type="entry name" value="Cryptochrome/DNA_photolyase_1"/>
</dbReference>
<feature type="domain" description="Photolyase/cryptochrome alpha/beta" evidence="11">
    <location>
        <begin position="7"/>
        <end position="133"/>
    </location>
</feature>
<dbReference type="Gene3D" id="1.10.579.10">
    <property type="entry name" value="DNA Cyclobutane Dipyrimidine Photolyase, subunit A, domain 3"/>
    <property type="match status" value="1"/>
</dbReference>
<dbReference type="InterPro" id="IPR006050">
    <property type="entry name" value="DNA_photolyase_N"/>
</dbReference>
<evidence type="ECO:0000256" key="3">
    <source>
        <dbReference type="ARBA" id="ARBA00014046"/>
    </source>
</evidence>
<dbReference type="PANTHER" id="PTHR11455">
    <property type="entry name" value="CRYPTOCHROME"/>
    <property type="match status" value="1"/>
</dbReference>
<dbReference type="PROSITE" id="PS00394">
    <property type="entry name" value="DNA_PHOTOLYASES_1_1"/>
    <property type="match status" value="1"/>
</dbReference>
<dbReference type="InterPro" id="IPR036155">
    <property type="entry name" value="Crypto/Photolyase_N_sf"/>
</dbReference>
<evidence type="ECO:0000256" key="2">
    <source>
        <dbReference type="ARBA" id="ARBA00013149"/>
    </source>
</evidence>
<evidence type="ECO:0000256" key="6">
    <source>
        <dbReference type="ARBA" id="ARBA00022991"/>
    </source>
</evidence>